<sequence>MMLLLRHLRAVGQFYCTVAPASLAVTLLMAGLLLPFREAPNYGVPLLLKLLTWLPLLYLHARLRPQARWWWHNLGYSRRQLWGTVFALDMLLFGLMLGLVFR</sequence>
<dbReference type="Proteomes" id="UP000248553">
    <property type="component" value="Unassembled WGS sequence"/>
</dbReference>
<keyword evidence="1" id="KW-0472">Membrane</keyword>
<feature type="transmembrane region" description="Helical" evidence="1">
    <location>
        <begin position="12"/>
        <end position="36"/>
    </location>
</feature>
<feature type="transmembrane region" description="Helical" evidence="1">
    <location>
        <begin position="81"/>
        <end position="101"/>
    </location>
</feature>
<feature type="transmembrane region" description="Helical" evidence="1">
    <location>
        <begin position="42"/>
        <end position="61"/>
    </location>
</feature>
<dbReference type="AlphaFoldDB" id="A0A328B6E5"/>
<evidence type="ECO:0000313" key="3">
    <source>
        <dbReference type="Proteomes" id="UP000248553"/>
    </source>
</evidence>
<dbReference type="RefSeq" id="WP_111480414.1">
    <property type="nucleotide sequence ID" value="NZ_QHKM01000011.1"/>
</dbReference>
<evidence type="ECO:0000256" key="1">
    <source>
        <dbReference type="SAM" id="Phobius"/>
    </source>
</evidence>
<name>A0A328B6E5_9BACT</name>
<proteinExistence type="predicted"/>
<accession>A0A328B6E5</accession>
<organism evidence="2 3">
    <name type="scientific">Hymenobacter edaphi</name>
    <dbReference type="NCBI Taxonomy" id="2211146"/>
    <lineage>
        <taxon>Bacteria</taxon>
        <taxon>Pseudomonadati</taxon>
        <taxon>Bacteroidota</taxon>
        <taxon>Cytophagia</taxon>
        <taxon>Cytophagales</taxon>
        <taxon>Hymenobacteraceae</taxon>
        <taxon>Hymenobacter</taxon>
    </lineage>
</organism>
<gene>
    <name evidence="2" type="ORF">DLM85_22395</name>
</gene>
<keyword evidence="1" id="KW-0812">Transmembrane</keyword>
<protein>
    <submittedName>
        <fullName evidence="2">Uncharacterized protein</fullName>
    </submittedName>
</protein>
<keyword evidence="3" id="KW-1185">Reference proteome</keyword>
<keyword evidence="1" id="KW-1133">Transmembrane helix</keyword>
<dbReference type="EMBL" id="QHKM01000011">
    <property type="protein sequence ID" value="RAK62950.1"/>
    <property type="molecule type" value="Genomic_DNA"/>
</dbReference>
<reference evidence="3" key="1">
    <citation type="submission" date="2018-05" db="EMBL/GenBank/DDBJ databases">
        <authorList>
            <person name="Nie L."/>
        </authorList>
    </citation>
    <scope>NUCLEOTIDE SEQUENCE [LARGE SCALE GENOMIC DNA]</scope>
    <source>
        <strain evidence="3">NL</strain>
    </source>
</reference>
<comment type="caution">
    <text evidence="2">The sequence shown here is derived from an EMBL/GenBank/DDBJ whole genome shotgun (WGS) entry which is preliminary data.</text>
</comment>
<evidence type="ECO:0000313" key="2">
    <source>
        <dbReference type="EMBL" id="RAK62950.1"/>
    </source>
</evidence>